<dbReference type="InterPro" id="IPR014729">
    <property type="entry name" value="Rossmann-like_a/b/a_fold"/>
</dbReference>
<dbReference type="AlphaFoldDB" id="I3D1I7"/>
<dbReference type="CDD" id="cd00293">
    <property type="entry name" value="USP-like"/>
    <property type="match status" value="1"/>
</dbReference>
<dbReference type="OrthoDB" id="105697at2157"/>
<dbReference type="Proteomes" id="UP000003423">
    <property type="component" value="Unassembled WGS sequence"/>
</dbReference>
<dbReference type="Pfam" id="PF00582">
    <property type="entry name" value="Usp"/>
    <property type="match status" value="1"/>
</dbReference>
<organism evidence="3 4">
    <name type="scientific">Candidatus Nitrosopumilus salarius BD31</name>
    <dbReference type="NCBI Taxonomy" id="859350"/>
    <lineage>
        <taxon>Archaea</taxon>
        <taxon>Nitrososphaerota</taxon>
        <taxon>Nitrososphaeria</taxon>
        <taxon>Nitrosopumilales</taxon>
        <taxon>Nitrosopumilaceae</taxon>
        <taxon>Nitrosopumilus</taxon>
    </lineage>
</organism>
<comment type="caution">
    <text evidence="3">The sequence shown here is derived from an EMBL/GenBank/DDBJ whole genome shotgun (WGS) entry which is preliminary data.</text>
</comment>
<dbReference type="Gene3D" id="3.40.50.620">
    <property type="entry name" value="HUPs"/>
    <property type="match status" value="1"/>
</dbReference>
<dbReference type="RefSeq" id="WP_008300249.1">
    <property type="nucleotide sequence ID" value="NZ_AEXL02000114.1"/>
</dbReference>
<sequence>MAFNNILVPYDDSISSLRAFNKAIELAKQHNSHIKVVSCLDIGNLGGWYIDKRINKDIMRKAKKITEDLFSKLEGIAKKNMVSIEFKIIESNNTVKSIITFTKSKHIDLVIMGSSGRGNFDKTLLGSVSNGVMQKAKCPVLIIKN</sequence>
<gene>
    <name evidence="3" type="ORF">BD31_I1707</name>
</gene>
<feature type="domain" description="UspA" evidence="2">
    <location>
        <begin position="3"/>
        <end position="144"/>
    </location>
</feature>
<dbReference type="InterPro" id="IPR006015">
    <property type="entry name" value="Universal_stress_UspA"/>
</dbReference>
<dbReference type="PANTHER" id="PTHR46268:SF6">
    <property type="entry name" value="UNIVERSAL STRESS PROTEIN UP12"/>
    <property type="match status" value="1"/>
</dbReference>
<evidence type="ECO:0000313" key="4">
    <source>
        <dbReference type="Proteomes" id="UP000003423"/>
    </source>
</evidence>
<dbReference type="SUPFAM" id="SSF52402">
    <property type="entry name" value="Adenine nucleotide alpha hydrolases-like"/>
    <property type="match status" value="1"/>
</dbReference>
<dbReference type="PANTHER" id="PTHR46268">
    <property type="entry name" value="STRESS RESPONSE PROTEIN NHAX"/>
    <property type="match status" value="1"/>
</dbReference>
<dbReference type="InterPro" id="IPR006016">
    <property type="entry name" value="UspA"/>
</dbReference>
<dbReference type="EMBL" id="AEXL02000114">
    <property type="protein sequence ID" value="EIJ65580.1"/>
    <property type="molecule type" value="Genomic_DNA"/>
</dbReference>
<comment type="similarity">
    <text evidence="1">Belongs to the universal stress protein A family.</text>
</comment>
<evidence type="ECO:0000313" key="3">
    <source>
        <dbReference type="EMBL" id="EIJ65580.1"/>
    </source>
</evidence>
<evidence type="ECO:0000259" key="2">
    <source>
        <dbReference type="Pfam" id="PF00582"/>
    </source>
</evidence>
<dbReference type="PRINTS" id="PR01438">
    <property type="entry name" value="UNVRSLSTRESS"/>
</dbReference>
<name>I3D1I7_9ARCH</name>
<dbReference type="PATRIC" id="fig|859350.6.peg.1367"/>
<reference evidence="3 4" key="1">
    <citation type="journal article" date="2012" name="J. Bacteriol.">
        <title>Genome sequence of "Candidatus Nitrosopumilus salaria" BD31, an ammonia-oxidizing archaeon from the San Francisco Bay estuary.</title>
        <authorList>
            <person name="Mosier A.C."/>
            <person name="Allen E.E."/>
            <person name="Kim M."/>
            <person name="Ferriera S."/>
            <person name="Francis C.A."/>
        </authorList>
    </citation>
    <scope>NUCLEOTIDE SEQUENCE [LARGE SCALE GENOMIC DNA]</scope>
    <source>
        <strain evidence="3 4">BD31</strain>
    </source>
</reference>
<proteinExistence type="inferred from homology"/>
<accession>I3D1I7</accession>
<protein>
    <submittedName>
        <fullName evidence="3">Universal stress family protein</fullName>
    </submittedName>
</protein>
<keyword evidence="4" id="KW-1185">Reference proteome</keyword>
<evidence type="ECO:0000256" key="1">
    <source>
        <dbReference type="ARBA" id="ARBA00008791"/>
    </source>
</evidence>